<gene>
    <name evidence="1" type="ORF">ROSEINA2194_02044</name>
</gene>
<dbReference type="EMBL" id="ACFY01000086">
    <property type="protein sequence ID" value="EEG94132.1"/>
    <property type="molecule type" value="Genomic_DNA"/>
</dbReference>
<accession>C0FTH3</accession>
<reference evidence="1 2" key="2">
    <citation type="submission" date="2009-03" db="EMBL/GenBank/DDBJ databases">
        <title>Draft genome sequence of Roseburia inulinivorans (DSM 16841).</title>
        <authorList>
            <person name="Sudarsanam P."/>
            <person name="Ley R."/>
            <person name="Guruge J."/>
            <person name="Turnbaugh P.J."/>
            <person name="Mahowald M."/>
            <person name="Liep D."/>
            <person name="Gordon J."/>
        </authorList>
    </citation>
    <scope>NUCLEOTIDE SEQUENCE [LARGE SCALE GENOMIC DNA]</scope>
    <source>
        <strain evidence="1 2">DSM 16841</strain>
    </source>
</reference>
<evidence type="ECO:0000313" key="1">
    <source>
        <dbReference type="EMBL" id="EEG94132.1"/>
    </source>
</evidence>
<protein>
    <submittedName>
        <fullName evidence="1">Uncharacterized protein</fullName>
    </submittedName>
</protein>
<name>C0FTH3_9FIRM</name>
<sequence>MYMVSIRGTATGPTFFTTYENPVEPDISQEFTVFKNIYNSGLSMFYNWLMR</sequence>
<dbReference type="AlphaFoldDB" id="C0FTH3"/>
<dbReference type="Proteomes" id="UP000003561">
    <property type="component" value="Unassembled WGS sequence"/>
</dbReference>
<organism evidence="1 2">
    <name type="scientific">Roseburia inulinivorans DSM 16841</name>
    <dbReference type="NCBI Taxonomy" id="622312"/>
    <lineage>
        <taxon>Bacteria</taxon>
        <taxon>Bacillati</taxon>
        <taxon>Bacillota</taxon>
        <taxon>Clostridia</taxon>
        <taxon>Lachnospirales</taxon>
        <taxon>Lachnospiraceae</taxon>
        <taxon>Roseburia</taxon>
    </lineage>
</organism>
<reference evidence="1 2" key="1">
    <citation type="submission" date="2009-02" db="EMBL/GenBank/DDBJ databases">
        <authorList>
            <person name="Fulton L."/>
            <person name="Clifton S."/>
            <person name="Fulton B."/>
            <person name="Xu J."/>
            <person name="Minx P."/>
            <person name="Pepin K.H."/>
            <person name="Johnson M."/>
            <person name="Bhonagiri V."/>
            <person name="Nash W.E."/>
            <person name="Mardis E.R."/>
            <person name="Wilson R.K."/>
        </authorList>
    </citation>
    <scope>NUCLEOTIDE SEQUENCE [LARGE SCALE GENOMIC DNA]</scope>
    <source>
        <strain evidence="1 2">DSM 16841</strain>
    </source>
</reference>
<evidence type="ECO:0000313" key="2">
    <source>
        <dbReference type="Proteomes" id="UP000003561"/>
    </source>
</evidence>
<comment type="caution">
    <text evidence="1">The sequence shown here is derived from an EMBL/GenBank/DDBJ whole genome shotgun (WGS) entry which is preliminary data.</text>
</comment>
<proteinExistence type="predicted"/>